<organism evidence="1 2">
    <name type="scientific">Streptomyces coeruleoprunus</name>
    <dbReference type="NCBI Taxonomy" id="285563"/>
    <lineage>
        <taxon>Bacteria</taxon>
        <taxon>Bacillati</taxon>
        <taxon>Actinomycetota</taxon>
        <taxon>Actinomycetes</taxon>
        <taxon>Kitasatosporales</taxon>
        <taxon>Streptomycetaceae</taxon>
        <taxon>Streptomyces</taxon>
    </lineage>
</organism>
<evidence type="ECO:0000313" key="2">
    <source>
        <dbReference type="Proteomes" id="UP001595829"/>
    </source>
</evidence>
<comment type="caution">
    <text evidence="1">The sequence shown here is derived from an EMBL/GenBank/DDBJ whole genome shotgun (WGS) entry which is preliminary data.</text>
</comment>
<accession>A0ABV9XI98</accession>
<sequence>MNLVRNGGFSEYTFKQRAQWGTGNRGVMAAGRHNGDQFLSLAGWTWGKYTGHGKTEYPAEAQDAVDLINGAADGHFPEDGDHPFASTENFLDMNGSSTLGFIEQTVPVTGGQAYELSFYHGYNVWPGHDTGRPTYLRVEVESDGRQLLCEDYVQYYSGKGGKASHSDDRINAPAWRKRRLSFRVPEGRQQVTVRFANPGRAGLHPELGADPDGHSGMQLAHVRLEGSGGGSTLLTVAQRKPEQTKVRQGQIWQFPVVLTLTNAGNRRIGTHRVVFTAPEGLYFMEDRLVMTRQEDDPTETPVAAERSNGNRTLTCPAFPLELAPEKWASVYPAMGVDHDATPGTATVAFEVGSPVFATGHATVTILPLTGA</sequence>
<protein>
    <submittedName>
        <fullName evidence="1">Uncharacterized protein</fullName>
    </submittedName>
</protein>
<dbReference type="EMBL" id="JBHSJD010000014">
    <property type="protein sequence ID" value="MFC5024081.1"/>
    <property type="molecule type" value="Genomic_DNA"/>
</dbReference>
<proteinExistence type="predicted"/>
<dbReference type="RefSeq" id="WP_345686031.1">
    <property type="nucleotide sequence ID" value="NZ_BAABIT010000001.1"/>
</dbReference>
<keyword evidence="2" id="KW-1185">Reference proteome</keyword>
<gene>
    <name evidence="1" type="ORF">ACFPM3_18305</name>
</gene>
<reference evidence="2" key="1">
    <citation type="journal article" date="2019" name="Int. J. Syst. Evol. Microbiol.">
        <title>The Global Catalogue of Microorganisms (GCM) 10K type strain sequencing project: providing services to taxonomists for standard genome sequencing and annotation.</title>
        <authorList>
            <consortium name="The Broad Institute Genomics Platform"/>
            <consortium name="The Broad Institute Genome Sequencing Center for Infectious Disease"/>
            <person name="Wu L."/>
            <person name="Ma J."/>
        </authorList>
    </citation>
    <scope>NUCLEOTIDE SEQUENCE [LARGE SCALE GENOMIC DNA]</scope>
    <source>
        <strain evidence="2">CGMCC 4.1648</strain>
    </source>
</reference>
<dbReference type="Gene3D" id="2.60.120.260">
    <property type="entry name" value="Galactose-binding domain-like"/>
    <property type="match status" value="1"/>
</dbReference>
<dbReference type="Proteomes" id="UP001595829">
    <property type="component" value="Unassembled WGS sequence"/>
</dbReference>
<name>A0ABV9XI98_9ACTN</name>
<evidence type="ECO:0000313" key="1">
    <source>
        <dbReference type="EMBL" id="MFC5024081.1"/>
    </source>
</evidence>